<dbReference type="AlphaFoldDB" id="A0A9W6YZG2"/>
<proteinExistence type="predicted"/>
<gene>
    <name evidence="1" type="ORF">Amon01_000516500</name>
</gene>
<evidence type="ECO:0000313" key="2">
    <source>
        <dbReference type="Proteomes" id="UP001165063"/>
    </source>
</evidence>
<accession>A0A9W6YZG2</accession>
<dbReference type="Proteomes" id="UP001165063">
    <property type="component" value="Unassembled WGS sequence"/>
</dbReference>
<organism evidence="1 2">
    <name type="scientific">Ambrosiozyma monospora</name>
    <name type="common">Yeast</name>
    <name type="synonym">Endomycopsis monosporus</name>
    <dbReference type="NCBI Taxonomy" id="43982"/>
    <lineage>
        <taxon>Eukaryota</taxon>
        <taxon>Fungi</taxon>
        <taxon>Dikarya</taxon>
        <taxon>Ascomycota</taxon>
        <taxon>Saccharomycotina</taxon>
        <taxon>Pichiomycetes</taxon>
        <taxon>Pichiales</taxon>
        <taxon>Pichiaceae</taxon>
        <taxon>Ambrosiozyma</taxon>
    </lineage>
</organism>
<dbReference type="EMBL" id="BSXU01002745">
    <property type="protein sequence ID" value="GMG39227.1"/>
    <property type="molecule type" value="Genomic_DNA"/>
</dbReference>
<comment type="caution">
    <text evidence="1">The sequence shown here is derived from an EMBL/GenBank/DDBJ whole genome shotgun (WGS) entry which is preliminary data.</text>
</comment>
<name>A0A9W6YZG2_AMBMO</name>
<keyword evidence="2" id="KW-1185">Reference proteome</keyword>
<reference evidence="1" key="1">
    <citation type="submission" date="2023-04" db="EMBL/GenBank/DDBJ databases">
        <title>Ambrosiozyma monospora NBRC 1965.</title>
        <authorList>
            <person name="Ichikawa N."/>
            <person name="Sato H."/>
            <person name="Tonouchi N."/>
        </authorList>
    </citation>
    <scope>NUCLEOTIDE SEQUENCE</scope>
    <source>
        <strain evidence="1">NBRC 1965</strain>
    </source>
</reference>
<evidence type="ECO:0000313" key="1">
    <source>
        <dbReference type="EMBL" id="GMG39227.1"/>
    </source>
</evidence>
<protein>
    <submittedName>
        <fullName evidence="1">Unnamed protein product</fullName>
    </submittedName>
</protein>
<sequence length="83" mass="9688">MKKKKQQARERTSHPLVIYGVPSKHYLVNGEVVMEYPKQELEGMKDAEGQNLVLENEREPKEFLTRRSLDKSKCDHFIVSSNN</sequence>